<dbReference type="EC" id="2.4.1.-" evidence="5"/>
<dbReference type="Pfam" id="PF26168">
    <property type="entry name" value="Glyco_transf_N"/>
    <property type="match status" value="1"/>
</dbReference>
<keyword evidence="8" id="KW-1185">Reference proteome</keyword>
<dbReference type="AlphaFoldDB" id="A0AAV1DHH4"/>
<dbReference type="GO" id="GO:0008194">
    <property type="term" value="F:UDP-glycosyltransferase activity"/>
    <property type="evidence" value="ECO:0007669"/>
    <property type="project" value="InterPro"/>
</dbReference>
<feature type="domain" description="Glycosyltransferase N-terminal" evidence="6">
    <location>
        <begin position="10"/>
        <end position="149"/>
    </location>
</feature>
<dbReference type="GO" id="GO:0016138">
    <property type="term" value="P:glycoside biosynthetic process"/>
    <property type="evidence" value="ECO:0007669"/>
    <property type="project" value="UniProtKB-ARBA"/>
</dbReference>
<evidence type="ECO:0000256" key="3">
    <source>
        <dbReference type="ARBA" id="ARBA00022679"/>
    </source>
</evidence>
<keyword evidence="3 4" id="KW-0808">Transferase</keyword>
<dbReference type="InterPro" id="IPR035595">
    <property type="entry name" value="UDP_glycos_trans_CS"/>
</dbReference>
<evidence type="ECO:0000256" key="5">
    <source>
        <dbReference type="RuleBase" id="RU362057"/>
    </source>
</evidence>
<dbReference type="PANTHER" id="PTHR48044:SF9">
    <property type="entry name" value="UDP-GLYCOSYLTRANSFERASE SUPERFAMILY PROTEIN"/>
    <property type="match status" value="1"/>
</dbReference>
<dbReference type="PROSITE" id="PS00375">
    <property type="entry name" value="UDPGT"/>
    <property type="match status" value="1"/>
</dbReference>
<evidence type="ECO:0000256" key="1">
    <source>
        <dbReference type="ARBA" id="ARBA00009995"/>
    </source>
</evidence>
<accession>A0AAV1DHH4</accession>
<proteinExistence type="inferred from homology"/>
<dbReference type="CDD" id="cd03784">
    <property type="entry name" value="GT1_Gtf-like"/>
    <property type="match status" value="1"/>
</dbReference>
<evidence type="ECO:0000259" key="6">
    <source>
        <dbReference type="Pfam" id="PF26168"/>
    </source>
</evidence>
<comment type="similarity">
    <text evidence="1 4">Belongs to the UDP-glycosyltransferase family.</text>
</comment>
<dbReference type="InterPro" id="IPR002213">
    <property type="entry name" value="UDP_glucos_trans"/>
</dbReference>
<dbReference type="Pfam" id="PF00201">
    <property type="entry name" value="UDPGT"/>
    <property type="match status" value="1"/>
</dbReference>
<dbReference type="EMBL" id="OX459122">
    <property type="protein sequence ID" value="CAI9106485.1"/>
    <property type="molecule type" value="Genomic_DNA"/>
</dbReference>
<protein>
    <recommendedName>
        <fullName evidence="5">Glycosyltransferase</fullName>
        <ecNumber evidence="5">2.4.1.-</ecNumber>
    </recommendedName>
</protein>
<sequence length="450" mass="50966">MDKENQQWRILMLPLLADGHVLPFLELGKKLTKRNFEVFLCSTAASLNPFRKEAEDDENLHFREIHLPEMKKNPKLSLENQTTRNLPPDLAPALFAAFDGAKDHFREIVREIKPHIVIYDYLQPWAPEVAEELGIPAVLFITGGAASYSFLYHYSIKNPSVDQHPISQLKHLPEIHHQNALMFVNAEINGITNKERTRRAAGKSSRFVLIRCLDDELEQKYREYISVLLKKEAVSLGHFIRNPENDESAGHASSSAIYHWLETKEPNSTVFASFGTECSLSREEIEEIALGLELSQVNFIWVIKNYSDLDEVLPEGYQNRVGERGLLIKTWAPQTKILRHQSVAGFVSHCGWNSILESLAFGVPIVAMPMSVDQPYNSMFLEEIGVAMEVVRTENGKFGKEEIANVIKEVVGGERGKDSRNKANELSGKIAEKGEKDFDSAVRKLMQLVE</sequence>
<name>A0AAV1DHH4_OLDCO</name>
<keyword evidence="2 4" id="KW-0328">Glycosyltransferase</keyword>
<gene>
    <name evidence="7" type="ORF">OLC1_LOCUS14974</name>
</gene>
<dbReference type="SUPFAM" id="SSF53756">
    <property type="entry name" value="UDP-Glycosyltransferase/glycogen phosphorylase"/>
    <property type="match status" value="1"/>
</dbReference>
<dbReference type="FunFam" id="3.40.50.2000:FF:000060">
    <property type="entry name" value="Glycosyltransferase"/>
    <property type="match status" value="1"/>
</dbReference>
<dbReference type="PANTHER" id="PTHR48044">
    <property type="entry name" value="GLYCOSYLTRANSFERASE"/>
    <property type="match status" value="1"/>
</dbReference>
<organism evidence="7 8">
    <name type="scientific">Oldenlandia corymbosa var. corymbosa</name>
    <dbReference type="NCBI Taxonomy" id="529605"/>
    <lineage>
        <taxon>Eukaryota</taxon>
        <taxon>Viridiplantae</taxon>
        <taxon>Streptophyta</taxon>
        <taxon>Embryophyta</taxon>
        <taxon>Tracheophyta</taxon>
        <taxon>Spermatophyta</taxon>
        <taxon>Magnoliopsida</taxon>
        <taxon>eudicotyledons</taxon>
        <taxon>Gunneridae</taxon>
        <taxon>Pentapetalae</taxon>
        <taxon>asterids</taxon>
        <taxon>lamiids</taxon>
        <taxon>Gentianales</taxon>
        <taxon>Rubiaceae</taxon>
        <taxon>Rubioideae</taxon>
        <taxon>Spermacoceae</taxon>
        <taxon>Hedyotis-Oldenlandia complex</taxon>
        <taxon>Oldenlandia</taxon>
    </lineage>
</organism>
<dbReference type="InterPro" id="IPR058980">
    <property type="entry name" value="Glyco_transf_N"/>
</dbReference>
<evidence type="ECO:0000256" key="2">
    <source>
        <dbReference type="ARBA" id="ARBA00022676"/>
    </source>
</evidence>
<evidence type="ECO:0000256" key="4">
    <source>
        <dbReference type="RuleBase" id="RU003718"/>
    </source>
</evidence>
<reference evidence="7" key="1">
    <citation type="submission" date="2023-03" db="EMBL/GenBank/DDBJ databases">
        <authorList>
            <person name="Julca I."/>
        </authorList>
    </citation>
    <scope>NUCLEOTIDE SEQUENCE</scope>
</reference>
<dbReference type="Proteomes" id="UP001161247">
    <property type="component" value="Chromosome 5"/>
</dbReference>
<dbReference type="Gene3D" id="3.40.50.2000">
    <property type="entry name" value="Glycogen Phosphorylase B"/>
    <property type="match status" value="2"/>
</dbReference>
<evidence type="ECO:0000313" key="8">
    <source>
        <dbReference type="Proteomes" id="UP001161247"/>
    </source>
</evidence>
<evidence type="ECO:0000313" key="7">
    <source>
        <dbReference type="EMBL" id="CAI9106485.1"/>
    </source>
</evidence>